<dbReference type="PRINTS" id="PR00014">
    <property type="entry name" value="FNTYPEIII"/>
</dbReference>
<evidence type="ECO:0000256" key="5">
    <source>
        <dbReference type="SAM" id="Phobius"/>
    </source>
</evidence>
<feature type="region of interest" description="Disordered" evidence="4">
    <location>
        <begin position="1319"/>
        <end position="1368"/>
    </location>
</feature>
<keyword evidence="5" id="KW-0472">Membrane</keyword>
<feature type="transmembrane region" description="Helical" evidence="5">
    <location>
        <begin position="1124"/>
        <end position="1147"/>
    </location>
</feature>
<feature type="compositionally biased region" description="Acidic residues" evidence="4">
    <location>
        <begin position="875"/>
        <end position="887"/>
    </location>
</feature>
<dbReference type="Pfam" id="PF13927">
    <property type="entry name" value="Ig_3"/>
    <property type="match status" value="1"/>
</dbReference>
<dbReference type="SUPFAM" id="SSF49265">
    <property type="entry name" value="Fibronectin type III"/>
    <property type="match status" value="4"/>
</dbReference>
<keyword evidence="5" id="KW-0812">Transmembrane</keyword>
<dbReference type="InterPro" id="IPR003599">
    <property type="entry name" value="Ig_sub"/>
</dbReference>
<protein>
    <submittedName>
        <fullName evidence="9">Down syndrome cell adhesion molecule-like protein Dscam2</fullName>
    </submittedName>
</protein>
<dbReference type="PROSITE" id="PS50853">
    <property type="entry name" value="FN3"/>
    <property type="match status" value="6"/>
</dbReference>
<feature type="domain" description="Fibronectin type-III" evidence="7">
    <location>
        <begin position="558"/>
        <end position="654"/>
    </location>
</feature>
<keyword evidence="1" id="KW-0677">Repeat</keyword>
<keyword evidence="2" id="KW-1015">Disulfide bond</keyword>
<feature type="domain" description="Ig-like" evidence="6">
    <location>
        <begin position="256"/>
        <end position="354"/>
    </location>
</feature>
<dbReference type="SUPFAM" id="SSF48726">
    <property type="entry name" value="Immunoglobulin"/>
    <property type="match status" value="4"/>
</dbReference>
<evidence type="ECO:0000313" key="8">
    <source>
        <dbReference type="Proteomes" id="UP000038045"/>
    </source>
</evidence>
<dbReference type="InterPro" id="IPR013783">
    <property type="entry name" value="Ig-like_fold"/>
</dbReference>
<feature type="region of interest" description="Disordered" evidence="4">
    <location>
        <begin position="1395"/>
        <end position="1416"/>
    </location>
</feature>
<reference evidence="9" key="1">
    <citation type="submission" date="2017-02" db="UniProtKB">
        <authorList>
            <consortium name="WormBaseParasite"/>
        </authorList>
    </citation>
    <scope>IDENTIFICATION</scope>
</reference>
<evidence type="ECO:0000259" key="7">
    <source>
        <dbReference type="PROSITE" id="PS50853"/>
    </source>
</evidence>
<dbReference type="InterPro" id="IPR050964">
    <property type="entry name" value="Striated_Muscle_Regulatory"/>
</dbReference>
<evidence type="ECO:0000313" key="9">
    <source>
        <dbReference type="WBParaSite" id="PTRK_0000102100.1"/>
    </source>
</evidence>
<dbReference type="InterPro" id="IPR003598">
    <property type="entry name" value="Ig_sub2"/>
</dbReference>
<evidence type="ECO:0000256" key="4">
    <source>
        <dbReference type="SAM" id="MobiDB-lite"/>
    </source>
</evidence>
<keyword evidence="3" id="KW-0393">Immunoglobulin domain</keyword>
<feature type="domain" description="Ig-like" evidence="6">
    <location>
        <begin position="158"/>
        <end position="252"/>
    </location>
</feature>
<feature type="domain" description="Fibronectin type-III" evidence="7">
    <location>
        <begin position="764"/>
        <end position="854"/>
    </location>
</feature>
<feature type="region of interest" description="Disordered" evidence="4">
    <location>
        <begin position="863"/>
        <end position="893"/>
    </location>
</feature>
<name>A0A0N4Z2C6_PARTI</name>
<dbReference type="PANTHER" id="PTHR13817">
    <property type="entry name" value="TITIN"/>
    <property type="match status" value="1"/>
</dbReference>
<feature type="domain" description="Fibronectin type-III" evidence="7">
    <location>
        <begin position="659"/>
        <end position="754"/>
    </location>
</feature>
<dbReference type="FunFam" id="2.60.40.10:FF:000028">
    <property type="entry name" value="Neuronal cell adhesion molecule"/>
    <property type="match status" value="1"/>
</dbReference>
<dbReference type="InterPro" id="IPR007110">
    <property type="entry name" value="Ig-like_dom"/>
</dbReference>
<evidence type="ECO:0000259" key="6">
    <source>
        <dbReference type="PROSITE" id="PS50835"/>
    </source>
</evidence>
<dbReference type="InterPro" id="IPR036116">
    <property type="entry name" value="FN3_sf"/>
</dbReference>
<dbReference type="SMART" id="SM00060">
    <property type="entry name" value="FN3"/>
    <property type="match status" value="6"/>
</dbReference>
<proteinExistence type="predicted"/>
<organism evidence="8 9">
    <name type="scientific">Parastrongyloides trichosuri</name>
    <name type="common">Possum-specific nematode worm</name>
    <dbReference type="NCBI Taxonomy" id="131310"/>
    <lineage>
        <taxon>Eukaryota</taxon>
        <taxon>Metazoa</taxon>
        <taxon>Ecdysozoa</taxon>
        <taxon>Nematoda</taxon>
        <taxon>Chromadorea</taxon>
        <taxon>Rhabditida</taxon>
        <taxon>Tylenchina</taxon>
        <taxon>Panagrolaimomorpha</taxon>
        <taxon>Strongyloidoidea</taxon>
        <taxon>Strongyloididae</taxon>
        <taxon>Parastrongyloides</taxon>
    </lineage>
</organism>
<dbReference type="Proteomes" id="UP000038045">
    <property type="component" value="Unplaced"/>
</dbReference>
<dbReference type="InterPro" id="IPR013098">
    <property type="entry name" value="Ig_I-set"/>
</dbReference>
<dbReference type="PROSITE" id="PS50835">
    <property type="entry name" value="IG_LIKE"/>
    <property type="match status" value="4"/>
</dbReference>
<dbReference type="FunFam" id="2.60.40.10:FF:000032">
    <property type="entry name" value="palladin isoform X1"/>
    <property type="match status" value="1"/>
</dbReference>
<dbReference type="Pfam" id="PF07679">
    <property type="entry name" value="I-set"/>
    <property type="match status" value="3"/>
</dbReference>
<feature type="compositionally biased region" description="Polar residues" evidence="4">
    <location>
        <begin position="1395"/>
        <end position="1405"/>
    </location>
</feature>
<evidence type="ECO:0000256" key="3">
    <source>
        <dbReference type="ARBA" id="ARBA00023319"/>
    </source>
</evidence>
<feature type="compositionally biased region" description="Polar residues" evidence="4">
    <location>
        <begin position="1540"/>
        <end position="1559"/>
    </location>
</feature>
<feature type="domain" description="Ig-like" evidence="6">
    <location>
        <begin position="57"/>
        <end position="149"/>
    </location>
</feature>
<dbReference type="WBParaSite" id="PTRK_0000102100.1">
    <property type="protein sequence ID" value="PTRK_0000102100.1"/>
    <property type="gene ID" value="PTRK_0000102100"/>
</dbReference>
<evidence type="ECO:0000256" key="1">
    <source>
        <dbReference type="ARBA" id="ARBA00022737"/>
    </source>
</evidence>
<feature type="region of interest" description="Disordered" evidence="4">
    <location>
        <begin position="1525"/>
        <end position="1559"/>
    </location>
</feature>
<feature type="domain" description="Ig-like" evidence="6">
    <location>
        <begin position="359"/>
        <end position="443"/>
    </location>
</feature>
<feature type="domain" description="Fibronectin type-III" evidence="7">
    <location>
        <begin position="901"/>
        <end position="992"/>
    </location>
</feature>
<dbReference type="PANTHER" id="PTHR13817:SF173">
    <property type="entry name" value="FRAZZLED"/>
    <property type="match status" value="1"/>
</dbReference>
<dbReference type="CDD" id="cd00063">
    <property type="entry name" value="FN3"/>
    <property type="match status" value="6"/>
</dbReference>
<dbReference type="Pfam" id="PF00041">
    <property type="entry name" value="fn3"/>
    <property type="match status" value="6"/>
</dbReference>
<feature type="compositionally biased region" description="Low complexity" evidence="4">
    <location>
        <begin position="1525"/>
        <end position="1539"/>
    </location>
</feature>
<feature type="transmembrane region" description="Helical" evidence="5">
    <location>
        <begin position="7"/>
        <end position="25"/>
    </location>
</feature>
<dbReference type="InterPro" id="IPR003961">
    <property type="entry name" value="FN3_dom"/>
</dbReference>
<keyword evidence="5" id="KW-1133">Transmembrane helix</keyword>
<dbReference type="Gene3D" id="2.60.40.10">
    <property type="entry name" value="Immunoglobulins"/>
    <property type="match status" value="10"/>
</dbReference>
<evidence type="ECO:0000256" key="2">
    <source>
        <dbReference type="ARBA" id="ARBA00023157"/>
    </source>
</evidence>
<dbReference type="InterPro" id="IPR036179">
    <property type="entry name" value="Ig-like_dom_sf"/>
</dbReference>
<dbReference type="SMART" id="SM00408">
    <property type="entry name" value="IGc2"/>
    <property type="match status" value="4"/>
</dbReference>
<dbReference type="STRING" id="131310.A0A0N4Z2C6"/>
<dbReference type="SMART" id="SM00409">
    <property type="entry name" value="IG"/>
    <property type="match status" value="4"/>
</dbReference>
<feature type="region of interest" description="Disordered" evidence="4">
    <location>
        <begin position="1170"/>
        <end position="1189"/>
    </location>
</feature>
<keyword evidence="8" id="KW-1185">Reference proteome</keyword>
<sequence length="1590" mass="176240">MKIFASIFLLIYHITLFNICTLIFLSNTTFAQNHLIRHITSKREAKTATIDGRQLNFQFLQQPESKIIKSNDSLILNCQFKVEKNSQLDTKIEWRKDGLVVNSVRSTGRILVLANNSISIEGAILEDEGSYQCVIHITDEQSNLWSFISRKANVFLLPTVMKFSHEPKSLAIVEGHSAAFECQVKSNEVTFYPSVSWYYNEKPIVNTNSDYLIVPGTNTLEIQYVKESHLGSYYCMIQYDGFEKKSETGILSLKKPNTDIVENKLFMSLEPPSEIDVVLGENFVLPCLSSRPSSTVVKWINESNADNIIFPSKRIKNVGHGSLLIEKADFSDGGLYTCHVSDSGNTIKKSTRVNIKFQPIITKQLNDEIAHETKDIEISCKSESFPKSKITWYKNGEPIIPSQYFVVENNHLKVLGLVKDDQGVYQCLIENDIGNVQSHAQIMINTPAKLLALAASSGQPKKPGKPLGLKSTNIGSRFVELSWDLPTGNNEDIIRYHVIYKEDGQSRERALNTSMRSIVVNGLSSETNYIFTVSAENYVGLGETSKALKIKTGKEDLVPGKVRNLFAKATDSESIDVSWESPLVEMELANVLHYNLFYSKNNDKDRETRVPMIKTSHTLHGLAKNTEYRIRVEAEGKNGAGKSSDVLLVKTLSDIPSGKPFNVKAIGKEADSISISWSGPKEEECNGDITGYNIKYKAKKRGSKLKNVLVKGKVYKYDLQNLEGGTQYSIRVAAININGTGPYSDVINAETSLEDKNEIQIAGPPVELRVIPSHDKIKVSWQAPKDDSVAIQGYLIGWGINIPDLETVQVESNVREYTIKNLKPNKEYVISARAFNNVGNGFPIYETIKTTSYSNNAFSGFGNSKKKNKGRSEETYYDDSGDDDESFDKESNFGLSNENGVPSYVTAETLSATAIKISWSEENINVFNPEYTVKYFSRADANGDSKYINTGENEIEIEGLRPNTVYEFNVRLVGSPKWSNPASNKTMSAPPSSAPQDLTIIPINHNNKGQSYNSVLLNWQPPTYANGEILEYLIYYSDKEELADRDWLADSVRGDKLSLEILKLSPHTTYYFKVQARNNKGYGPLSRPVSYTLGGSRSKSLNILESGEGSLLSPEVMQVIRANFILIIIGVITIVVLLLIIILFAVICSNKKNDTKNVTNQSLGLYSTVSNRRQGNNDKDNRNGVSDLWINGNPNNSVREVYCDTPEITLIDGQRMANNSVESPPPLYQTLQENAINLKSLTPHSLRPNVDSRRISVSSDISASTHNDKNRTPPIIPVRMTESFHETTKHSVTASSYLRPTLVPSLATIRSLKLASFTNDTSETNSGGTPSTTATMLTNSENGDCGTLQRSYHHSSTSLEISNQRQRTPQVVYTGTNRQPIAKIDFTSTTTASDLGSNFSGSTTALPLHTPPPQGDIPYSGNSKRVPSHLRSFTHLNNAGLSSNNNNQQARTAHIVRPLPTSNSPIAASTPIVPPPNGSPSIIKAYSSQSHVSIPIGRASAQPRINMANIYTSVSPVKNQQCSVVSSNNDDNYSRYSDSTTGFNQENKNNNGLTNLQPSNSIDDINSHLESLDTMLLDLRALQHEFNEPI</sequence>
<accession>A0A0N4Z2C6</accession>
<feature type="domain" description="Fibronectin type-III" evidence="7">
    <location>
        <begin position="994"/>
        <end position="1096"/>
    </location>
</feature>
<feature type="domain" description="Fibronectin type-III" evidence="7">
    <location>
        <begin position="465"/>
        <end position="555"/>
    </location>
</feature>